<sequence length="195" mass="21310">MHRRLYEREHEASSHLFRAKGVVLRASCLYASLSWLWLGSDKGTRRGSGTTEIAPNELPLPTTGTVQPGRALGACVVPEPRRDMGKIPCPWRNCDEHPRPAPALLGLTPGSTRDNHDSIATGNRSKATNVACQGVFRRGRKQPGGGRQPGSLTDASRRGETASRETNSEALDRAIYTHSSSSKRQIPTRLADCMR</sequence>
<evidence type="ECO:0000313" key="1">
    <source>
        <dbReference type="EMBL" id="KAL3964458.1"/>
    </source>
</evidence>
<evidence type="ECO:0000313" key="2">
    <source>
        <dbReference type="Proteomes" id="UP001638806"/>
    </source>
</evidence>
<gene>
    <name evidence="1" type="ORF">ACCO45_001462</name>
</gene>
<name>A0ACC4E8C1_PURLI</name>
<reference evidence="1" key="1">
    <citation type="submission" date="2024-12" db="EMBL/GenBank/DDBJ databases">
        <title>Comparative genomics and development of molecular markers within Purpureocillium lilacinum and among Purpureocillium species.</title>
        <authorList>
            <person name="Yeh Z.-Y."/>
            <person name="Ni N.-T."/>
            <person name="Lo P.-H."/>
            <person name="Mushyakhwo K."/>
            <person name="Lin C.-F."/>
            <person name="Nai Y.-S."/>
        </authorList>
    </citation>
    <scope>NUCLEOTIDE SEQUENCE</scope>
    <source>
        <strain evidence="1">NCHU-NPUST-175</strain>
    </source>
</reference>
<keyword evidence="2" id="KW-1185">Reference proteome</keyword>
<dbReference type="Proteomes" id="UP001638806">
    <property type="component" value="Unassembled WGS sequence"/>
</dbReference>
<dbReference type="EMBL" id="JBGNUJ010000002">
    <property type="protein sequence ID" value="KAL3964458.1"/>
    <property type="molecule type" value="Genomic_DNA"/>
</dbReference>
<proteinExistence type="predicted"/>
<organism evidence="1 2">
    <name type="scientific">Purpureocillium lilacinum</name>
    <name type="common">Paecilomyces lilacinus</name>
    <dbReference type="NCBI Taxonomy" id="33203"/>
    <lineage>
        <taxon>Eukaryota</taxon>
        <taxon>Fungi</taxon>
        <taxon>Dikarya</taxon>
        <taxon>Ascomycota</taxon>
        <taxon>Pezizomycotina</taxon>
        <taxon>Sordariomycetes</taxon>
        <taxon>Hypocreomycetidae</taxon>
        <taxon>Hypocreales</taxon>
        <taxon>Ophiocordycipitaceae</taxon>
        <taxon>Purpureocillium</taxon>
    </lineage>
</organism>
<accession>A0ACC4E8C1</accession>
<comment type="caution">
    <text evidence="1">The sequence shown here is derived from an EMBL/GenBank/DDBJ whole genome shotgun (WGS) entry which is preliminary data.</text>
</comment>
<protein>
    <submittedName>
        <fullName evidence="1">Uncharacterized protein</fullName>
    </submittedName>
</protein>